<gene>
    <name evidence="1" type="ORF">LCGC14_2729720</name>
</gene>
<sequence length="417" mass="49872">FELIEGLKKAKSPEAIIKVVSYFIDHEKDLHDLFIGTQDVAFLAENASMAYSKDHSILDLAVNFSLSLLDNHLNEEAGQFIRFFANTNTRFLAFQKVLVEASHYKEDILVALADDQCLEHKIEQYEKKNISEDDIWRFIHSLRGKNKDLFIKFYDHINNKFDNKFHLPPERNYEKERNERSQRDFDLLFNKQEVIDEIKRIFEFENKLAFTTKELFKLRTKHWPDLYYSDLAVKILRIIAKDEKIKLENAIESISSWDWDWFCITQIYEKLVNNVEIIISIQQKDWIANWCSFVLDKVDFKNAINKTGEKTYSIRTGAICLWYFFRKFNLEYPKHVLLDMLSFDYDRQGIEYLEDYLDETEMSTRVLENLEENIIIDDVLKNHFDYCKKNYPESNDMTMGRQWKDKEGYSFSLCEFS</sequence>
<accession>A0A0F8ZUZ3</accession>
<proteinExistence type="predicted"/>
<protein>
    <submittedName>
        <fullName evidence="1">Uncharacterized protein</fullName>
    </submittedName>
</protein>
<organism evidence="1">
    <name type="scientific">marine sediment metagenome</name>
    <dbReference type="NCBI Taxonomy" id="412755"/>
    <lineage>
        <taxon>unclassified sequences</taxon>
        <taxon>metagenomes</taxon>
        <taxon>ecological metagenomes</taxon>
    </lineage>
</organism>
<dbReference type="EMBL" id="LAZR01049385">
    <property type="protein sequence ID" value="KKK89775.1"/>
    <property type="molecule type" value="Genomic_DNA"/>
</dbReference>
<evidence type="ECO:0000313" key="1">
    <source>
        <dbReference type="EMBL" id="KKK89775.1"/>
    </source>
</evidence>
<comment type="caution">
    <text evidence="1">The sequence shown here is derived from an EMBL/GenBank/DDBJ whole genome shotgun (WGS) entry which is preliminary data.</text>
</comment>
<feature type="non-terminal residue" evidence="1">
    <location>
        <position position="1"/>
    </location>
</feature>
<name>A0A0F8ZUZ3_9ZZZZ</name>
<dbReference type="AlphaFoldDB" id="A0A0F8ZUZ3"/>
<reference evidence="1" key="1">
    <citation type="journal article" date="2015" name="Nature">
        <title>Complex archaea that bridge the gap between prokaryotes and eukaryotes.</title>
        <authorList>
            <person name="Spang A."/>
            <person name="Saw J.H."/>
            <person name="Jorgensen S.L."/>
            <person name="Zaremba-Niedzwiedzka K."/>
            <person name="Martijn J."/>
            <person name="Lind A.E."/>
            <person name="van Eijk R."/>
            <person name="Schleper C."/>
            <person name="Guy L."/>
            <person name="Ettema T.J."/>
        </authorList>
    </citation>
    <scope>NUCLEOTIDE SEQUENCE</scope>
</reference>